<name>A0A067MFZ6_BOTB1</name>
<dbReference type="HOGENOM" id="CLU_1906412_0_0_1"/>
<evidence type="ECO:0000313" key="1">
    <source>
        <dbReference type="EMBL" id="KDQ10802.1"/>
    </source>
</evidence>
<proteinExistence type="predicted"/>
<dbReference type="AlphaFoldDB" id="A0A067MFZ6"/>
<reference evidence="2" key="1">
    <citation type="journal article" date="2014" name="Proc. Natl. Acad. Sci. U.S.A.">
        <title>Extensive sampling of basidiomycete genomes demonstrates inadequacy of the white-rot/brown-rot paradigm for wood decay fungi.</title>
        <authorList>
            <person name="Riley R."/>
            <person name="Salamov A.A."/>
            <person name="Brown D.W."/>
            <person name="Nagy L.G."/>
            <person name="Floudas D."/>
            <person name="Held B.W."/>
            <person name="Levasseur A."/>
            <person name="Lombard V."/>
            <person name="Morin E."/>
            <person name="Otillar R."/>
            <person name="Lindquist E.A."/>
            <person name="Sun H."/>
            <person name="LaButti K.M."/>
            <person name="Schmutz J."/>
            <person name="Jabbour D."/>
            <person name="Luo H."/>
            <person name="Baker S.E."/>
            <person name="Pisabarro A.G."/>
            <person name="Walton J.D."/>
            <person name="Blanchette R.A."/>
            <person name="Henrissat B."/>
            <person name="Martin F."/>
            <person name="Cullen D."/>
            <person name="Hibbett D.S."/>
            <person name="Grigoriev I.V."/>
        </authorList>
    </citation>
    <scope>NUCLEOTIDE SEQUENCE [LARGE SCALE GENOMIC DNA]</scope>
    <source>
        <strain evidence="2">FD-172 SS1</strain>
    </source>
</reference>
<dbReference type="EMBL" id="KL198064">
    <property type="protein sequence ID" value="KDQ10802.1"/>
    <property type="molecule type" value="Genomic_DNA"/>
</dbReference>
<gene>
    <name evidence="1" type="ORF">BOTBODRAFT_57834</name>
</gene>
<dbReference type="Proteomes" id="UP000027195">
    <property type="component" value="Unassembled WGS sequence"/>
</dbReference>
<accession>A0A067MFZ6</accession>
<dbReference type="InParanoid" id="A0A067MFZ6"/>
<evidence type="ECO:0000313" key="2">
    <source>
        <dbReference type="Proteomes" id="UP000027195"/>
    </source>
</evidence>
<keyword evidence="2" id="KW-1185">Reference proteome</keyword>
<protein>
    <submittedName>
        <fullName evidence="1">Uncharacterized protein</fullName>
    </submittedName>
</protein>
<organism evidence="1 2">
    <name type="scientific">Botryobasidium botryosum (strain FD-172 SS1)</name>
    <dbReference type="NCBI Taxonomy" id="930990"/>
    <lineage>
        <taxon>Eukaryota</taxon>
        <taxon>Fungi</taxon>
        <taxon>Dikarya</taxon>
        <taxon>Basidiomycota</taxon>
        <taxon>Agaricomycotina</taxon>
        <taxon>Agaricomycetes</taxon>
        <taxon>Cantharellales</taxon>
        <taxon>Botryobasidiaceae</taxon>
        <taxon>Botryobasidium</taxon>
    </lineage>
</organism>
<sequence length="133" mass="14256">MVTLGIRYIRGAAHLGSTVGKEDNQDVKDCGGLAVESGITCNASEFCAASPRKNEIFLLDFLSESGSSLSRTNIRICAISVAFQHYCSETNSPKKTPEAITYVRVRADDIVADIVATLSGLLLPFTLLTPAFI</sequence>